<name>A0AAW1WY46_RUBAR</name>
<feature type="transmembrane region" description="Helical" evidence="6">
    <location>
        <begin position="200"/>
        <end position="219"/>
    </location>
</feature>
<keyword evidence="9" id="KW-1185">Reference proteome</keyword>
<feature type="transmembrane region" description="Helical" evidence="6">
    <location>
        <begin position="145"/>
        <end position="163"/>
    </location>
</feature>
<comment type="subcellular location">
    <subcellularLocation>
        <location evidence="1 6">Membrane</location>
        <topology evidence="1 6">Multi-pass membrane protein</topology>
    </subcellularLocation>
</comment>
<organism evidence="8 9">
    <name type="scientific">Rubus argutus</name>
    <name type="common">Southern blackberry</name>
    <dbReference type="NCBI Taxonomy" id="59490"/>
    <lineage>
        <taxon>Eukaryota</taxon>
        <taxon>Viridiplantae</taxon>
        <taxon>Streptophyta</taxon>
        <taxon>Embryophyta</taxon>
        <taxon>Tracheophyta</taxon>
        <taxon>Spermatophyta</taxon>
        <taxon>Magnoliopsida</taxon>
        <taxon>eudicotyledons</taxon>
        <taxon>Gunneridae</taxon>
        <taxon>Pentapetalae</taxon>
        <taxon>rosids</taxon>
        <taxon>fabids</taxon>
        <taxon>Rosales</taxon>
        <taxon>Rosaceae</taxon>
        <taxon>Rosoideae</taxon>
        <taxon>Rosoideae incertae sedis</taxon>
        <taxon>Rubus</taxon>
    </lineage>
</organism>
<reference evidence="8 9" key="1">
    <citation type="journal article" date="2023" name="G3 (Bethesda)">
        <title>A chromosome-length genome assembly and annotation of blackberry (Rubus argutus, cv. 'Hillquist').</title>
        <authorList>
            <person name="Bruna T."/>
            <person name="Aryal R."/>
            <person name="Dudchenko O."/>
            <person name="Sargent D.J."/>
            <person name="Mead D."/>
            <person name="Buti M."/>
            <person name="Cavallini A."/>
            <person name="Hytonen T."/>
            <person name="Andres J."/>
            <person name="Pham M."/>
            <person name="Weisz D."/>
            <person name="Mascagni F."/>
            <person name="Usai G."/>
            <person name="Natali L."/>
            <person name="Bassil N."/>
            <person name="Fernandez G.E."/>
            <person name="Lomsadze A."/>
            <person name="Armour M."/>
            <person name="Olukolu B."/>
            <person name="Poorten T."/>
            <person name="Britton C."/>
            <person name="Davik J."/>
            <person name="Ashrafi H."/>
            <person name="Aiden E.L."/>
            <person name="Borodovsky M."/>
            <person name="Worthington M."/>
        </authorList>
    </citation>
    <scope>NUCLEOTIDE SEQUENCE [LARGE SCALE GENOMIC DNA]</scope>
    <source>
        <strain evidence="8">PI 553951</strain>
    </source>
</reference>
<feature type="transmembrane region" description="Helical" evidence="6">
    <location>
        <begin position="270"/>
        <end position="289"/>
    </location>
</feature>
<evidence type="ECO:0000256" key="1">
    <source>
        <dbReference type="ARBA" id="ARBA00004141"/>
    </source>
</evidence>
<evidence type="ECO:0000313" key="8">
    <source>
        <dbReference type="EMBL" id="KAK9929521.1"/>
    </source>
</evidence>
<keyword evidence="4 6" id="KW-1133">Transmembrane helix</keyword>
<feature type="transmembrane region" description="Helical" evidence="6">
    <location>
        <begin position="112"/>
        <end position="133"/>
    </location>
</feature>
<evidence type="ECO:0000256" key="5">
    <source>
        <dbReference type="ARBA" id="ARBA00023136"/>
    </source>
</evidence>
<feature type="transmembrane region" description="Helical" evidence="6">
    <location>
        <begin position="21"/>
        <end position="38"/>
    </location>
</feature>
<dbReference type="InterPro" id="IPR000620">
    <property type="entry name" value="EamA_dom"/>
</dbReference>
<evidence type="ECO:0000256" key="2">
    <source>
        <dbReference type="ARBA" id="ARBA00007635"/>
    </source>
</evidence>
<dbReference type="Proteomes" id="UP001457282">
    <property type="component" value="Unassembled WGS sequence"/>
</dbReference>
<comment type="caution">
    <text evidence="8">The sequence shown here is derived from an EMBL/GenBank/DDBJ whole genome shotgun (WGS) entry which is preliminary data.</text>
</comment>
<sequence length="398" mass="42480">MGQQSSEISSNVVADGLMKPVIAMVGAQIAYAAMYIFYKLAADSGMNLSILVAYRLMFSSAIIVPLAVILERNSRPKLTLVVLFQAFLCGLFGGSLSQNLFIQGLVLTSPNYVSATANLIPAVTFIMAICFRLEKLTLGSHAGKAKLVGTVVGIVGAMIFTFFKGPEFSIWSTQVDLLGPHHLAPSPSSSSSHRSPGSQVLGSFLALGSVASYAMCLIVQTKMSKKYPCHYSSTALMSVMGSAQSVAFALCVERDWSQWKLGWNIKLFTAAYSGIVTSGLVAVLISRCVRTRGPLFVSVFTPLCLVIVAIASSLLLNEKLSLGSVLGGILIISGLYMVLWGKSKEMKKINNGSSDQEQAAPAALLPSSTRPQLQESQLIEVVTRTRALDTNTSCADNI</sequence>
<comment type="similarity">
    <text evidence="2 6">Belongs to the drug/metabolite transporter (DMT) superfamily. Plant drug/metabolite exporter (P-DME) (TC 2.A.7.4) family.</text>
</comment>
<evidence type="ECO:0000313" key="9">
    <source>
        <dbReference type="Proteomes" id="UP001457282"/>
    </source>
</evidence>
<keyword evidence="5 6" id="KW-0472">Membrane</keyword>
<feature type="transmembrane region" description="Helical" evidence="6">
    <location>
        <begin position="296"/>
        <end position="316"/>
    </location>
</feature>
<dbReference type="InterPro" id="IPR037185">
    <property type="entry name" value="EmrE-like"/>
</dbReference>
<feature type="domain" description="EamA" evidence="7">
    <location>
        <begin position="201"/>
        <end position="339"/>
    </location>
</feature>
<accession>A0AAW1WY46</accession>
<feature type="transmembrane region" description="Helical" evidence="6">
    <location>
        <begin position="82"/>
        <end position="106"/>
    </location>
</feature>
<feature type="domain" description="EamA" evidence="7">
    <location>
        <begin position="20"/>
        <end position="160"/>
    </location>
</feature>
<dbReference type="GO" id="GO:0022857">
    <property type="term" value="F:transmembrane transporter activity"/>
    <property type="evidence" value="ECO:0007669"/>
    <property type="project" value="InterPro"/>
</dbReference>
<evidence type="ECO:0000259" key="7">
    <source>
        <dbReference type="Pfam" id="PF00892"/>
    </source>
</evidence>
<feature type="transmembrane region" description="Helical" evidence="6">
    <location>
        <begin position="322"/>
        <end position="340"/>
    </location>
</feature>
<dbReference type="PANTHER" id="PTHR31218">
    <property type="entry name" value="WAT1-RELATED PROTEIN"/>
    <property type="match status" value="1"/>
</dbReference>
<dbReference type="Pfam" id="PF00892">
    <property type="entry name" value="EamA"/>
    <property type="match status" value="2"/>
</dbReference>
<feature type="transmembrane region" description="Helical" evidence="6">
    <location>
        <begin position="50"/>
        <end position="70"/>
    </location>
</feature>
<evidence type="ECO:0000256" key="6">
    <source>
        <dbReference type="RuleBase" id="RU363077"/>
    </source>
</evidence>
<dbReference type="InterPro" id="IPR030184">
    <property type="entry name" value="WAT1-related"/>
</dbReference>
<keyword evidence="3 6" id="KW-0812">Transmembrane</keyword>
<protein>
    <recommendedName>
        <fullName evidence="6">WAT1-related protein</fullName>
    </recommendedName>
</protein>
<proteinExistence type="inferred from homology"/>
<dbReference type="SUPFAM" id="SSF103481">
    <property type="entry name" value="Multidrug resistance efflux transporter EmrE"/>
    <property type="match status" value="2"/>
</dbReference>
<evidence type="ECO:0000256" key="3">
    <source>
        <dbReference type="ARBA" id="ARBA00022692"/>
    </source>
</evidence>
<gene>
    <name evidence="8" type="ORF">M0R45_026617</name>
</gene>
<evidence type="ECO:0000256" key="4">
    <source>
        <dbReference type="ARBA" id="ARBA00022989"/>
    </source>
</evidence>
<feature type="transmembrane region" description="Helical" evidence="6">
    <location>
        <begin position="231"/>
        <end position="250"/>
    </location>
</feature>
<dbReference type="EMBL" id="JBEDUW010000005">
    <property type="protein sequence ID" value="KAK9929521.1"/>
    <property type="molecule type" value="Genomic_DNA"/>
</dbReference>
<dbReference type="GO" id="GO:0016020">
    <property type="term" value="C:membrane"/>
    <property type="evidence" value="ECO:0007669"/>
    <property type="project" value="UniProtKB-SubCell"/>
</dbReference>
<dbReference type="AlphaFoldDB" id="A0AAW1WY46"/>